<evidence type="ECO:0000313" key="2">
    <source>
        <dbReference type="Proteomes" id="UP000029052"/>
    </source>
</evidence>
<dbReference type="AlphaFoldDB" id="A0A087B6A2"/>
<gene>
    <name evidence="1" type="ORF">BMAGN_1461</name>
</gene>
<dbReference type="eggNOG" id="ENOG5031JKM">
    <property type="taxonomic scope" value="Bacteria"/>
</dbReference>
<dbReference type="STRING" id="1692.BMAGN_1461"/>
<name>A0A087B6A2_9BIFI</name>
<proteinExistence type="predicted"/>
<dbReference type="EMBL" id="JGZB01000013">
    <property type="protein sequence ID" value="KFI66552.1"/>
    <property type="molecule type" value="Genomic_DNA"/>
</dbReference>
<dbReference type="Proteomes" id="UP000029052">
    <property type="component" value="Unassembled WGS sequence"/>
</dbReference>
<keyword evidence="2" id="KW-1185">Reference proteome</keyword>
<sequence>MTSTDIVSIVVAVVGCDALWKAVQWVLERRSRTVKREEMHELVEQIGRNTKSLHELQSDLKEHEILTLRQLLFKRPHSRAQQEHMLEAGKRYLQVGGNGAGKLRYRQLTDDYKRRLSDDDWQY</sequence>
<evidence type="ECO:0000313" key="1">
    <source>
        <dbReference type="EMBL" id="KFI66552.1"/>
    </source>
</evidence>
<reference evidence="1 2" key="1">
    <citation type="submission" date="2014-03" db="EMBL/GenBank/DDBJ databases">
        <title>Genomics of Bifidobacteria.</title>
        <authorList>
            <person name="Ventura M."/>
            <person name="Milani C."/>
            <person name="Lugli G.A."/>
        </authorList>
    </citation>
    <scope>NUCLEOTIDE SEQUENCE [LARGE SCALE GENOMIC DNA]</scope>
    <source>
        <strain evidence="1 2">LMG 11591</strain>
    </source>
</reference>
<organism evidence="1 2">
    <name type="scientific">Bifidobacterium magnum</name>
    <dbReference type="NCBI Taxonomy" id="1692"/>
    <lineage>
        <taxon>Bacteria</taxon>
        <taxon>Bacillati</taxon>
        <taxon>Actinomycetota</taxon>
        <taxon>Actinomycetes</taxon>
        <taxon>Bifidobacteriales</taxon>
        <taxon>Bifidobacteriaceae</taxon>
        <taxon>Bifidobacterium</taxon>
    </lineage>
</organism>
<dbReference type="RefSeq" id="WP_022860300.1">
    <property type="nucleotide sequence ID" value="NZ_JGZB01000013.1"/>
</dbReference>
<accession>A0A087B6A2</accession>
<comment type="caution">
    <text evidence="1">The sequence shown here is derived from an EMBL/GenBank/DDBJ whole genome shotgun (WGS) entry which is preliminary data.</text>
</comment>
<protein>
    <submittedName>
        <fullName evidence="1">Uncharacterized protein</fullName>
    </submittedName>
</protein>